<evidence type="ECO:0000256" key="3">
    <source>
        <dbReference type="ARBA" id="ARBA00008919"/>
    </source>
</evidence>
<comment type="similarity">
    <text evidence="3 12">Belongs to the glycosyltransferase 10 family.</text>
</comment>
<keyword evidence="8" id="KW-1133">Transmembrane helix</keyword>
<dbReference type="SUPFAM" id="SSF53756">
    <property type="entry name" value="UDP-Glycosyltransferase/glycogen phosphorylase"/>
    <property type="match status" value="1"/>
</dbReference>
<evidence type="ECO:0000256" key="10">
    <source>
        <dbReference type="ARBA" id="ARBA00023136"/>
    </source>
</evidence>
<dbReference type="PANTHER" id="PTHR48438:SF1">
    <property type="entry name" value="ALPHA-(1,3)-FUCOSYLTRANSFERASE C-RELATED"/>
    <property type="match status" value="1"/>
</dbReference>
<evidence type="ECO:0000259" key="13">
    <source>
        <dbReference type="Pfam" id="PF00852"/>
    </source>
</evidence>
<keyword evidence="6 12" id="KW-0812">Transmembrane</keyword>
<evidence type="ECO:0000256" key="4">
    <source>
        <dbReference type="ARBA" id="ARBA00022676"/>
    </source>
</evidence>
<dbReference type="AlphaFoldDB" id="A0A915JPT4"/>
<evidence type="ECO:0000259" key="14">
    <source>
        <dbReference type="Pfam" id="PF17039"/>
    </source>
</evidence>
<comment type="pathway">
    <text evidence="2">Protein modification; protein glycosylation.</text>
</comment>
<evidence type="ECO:0000256" key="6">
    <source>
        <dbReference type="ARBA" id="ARBA00022692"/>
    </source>
</evidence>
<dbReference type="FunFam" id="3.40.50.11660:FF:000002">
    <property type="entry name" value="Alpha-(1,3)-fucosyltransferase"/>
    <property type="match status" value="1"/>
</dbReference>
<keyword evidence="7" id="KW-0735">Signal-anchor</keyword>
<feature type="domain" description="Fucosyltransferase N-terminal" evidence="14">
    <location>
        <begin position="43"/>
        <end position="148"/>
    </location>
</feature>
<keyword evidence="15" id="KW-1185">Reference proteome</keyword>
<evidence type="ECO:0000256" key="12">
    <source>
        <dbReference type="RuleBase" id="RU003832"/>
    </source>
</evidence>
<dbReference type="Gene3D" id="3.40.50.11660">
    <property type="entry name" value="Glycosyl transferase family 10, C-terminal domain"/>
    <property type="match status" value="1"/>
</dbReference>
<evidence type="ECO:0000256" key="8">
    <source>
        <dbReference type="ARBA" id="ARBA00022989"/>
    </source>
</evidence>
<feature type="domain" description="Fucosyltransferase C-terminal" evidence="13">
    <location>
        <begin position="163"/>
        <end position="335"/>
    </location>
</feature>
<organism evidence="15 16">
    <name type="scientific">Romanomermis culicivorax</name>
    <name type="common">Nematode worm</name>
    <dbReference type="NCBI Taxonomy" id="13658"/>
    <lineage>
        <taxon>Eukaryota</taxon>
        <taxon>Metazoa</taxon>
        <taxon>Ecdysozoa</taxon>
        <taxon>Nematoda</taxon>
        <taxon>Enoplea</taxon>
        <taxon>Dorylaimia</taxon>
        <taxon>Mermithida</taxon>
        <taxon>Mermithoidea</taxon>
        <taxon>Mermithidae</taxon>
        <taxon>Romanomermis</taxon>
    </lineage>
</organism>
<proteinExistence type="inferred from homology"/>
<reference evidence="16" key="1">
    <citation type="submission" date="2022-11" db="UniProtKB">
        <authorList>
            <consortium name="WormBaseParasite"/>
        </authorList>
    </citation>
    <scope>IDENTIFICATION</scope>
</reference>
<dbReference type="OMA" id="FWLVSNC"/>
<dbReference type="InterPro" id="IPR001503">
    <property type="entry name" value="Glyco_trans_10"/>
</dbReference>
<keyword evidence="5 12" id="KW-0808">Transferase</keyword>
<dbReference type="Proteomes" id="UP000887565">
    <property type="component" value="Unplaced"/>
</dbReference>
<evidence type="ECO:0000256" key="2">
    <source>
        <dbReference type="ARBA" id="ARBA00004922"/>
    </source>
</evidence>
<name>A0A915JPT4_ROMCU</name>
<dbReference type="InterPro" id="IPR038577">
    <property type="entry name" value="GT10-like_C_sf"/>
</dbReference>
<keyword evidence="11" id="KW-0325">Glycoprotein</keyword>
<accession>A0A915JPT4</accession>
<dbReference type="InterPro" id="IPR055270">
    <property type="entry name" value="Glyco_tran_10_C"/>
</dbReference>
<evidence type="ECO:0000313" key="16">
    <source>
        <dbReference type="WBParaSite" id="nRc.2.0.1.t27921-RA"/>
    </source>
</evidence>
<dbReference type="EC" id="2.4.1.-" evidence="12"/>
<evidence type="ECO:0000256" key="1">
    <source>
        <dbReference type="ARBA" id="ARBA00004447"/>
    </source>
</evidence>
<dbReference type="InterPro" id="IPR031481">
    <property type="entry name" value="Glyco_tran_10_N"/>
</dbReference>
<dbReference type="WBParaSite" id="nRc.2.0.1.t27921-RA">
    <property type="protein sequence ID" value="nRc.2.0.1.t27921-RA"/>
    <property type="gene ID" value="nRc.2.0.1.g27921"/>
</dbReference>
<dbReference type="PANTHER" id="PTHR48438">
    <property type="entry name" value="ALPHA-(1,3)-FUCOSYLTRANSFERASE C-RELATED"/>
    <property type="match status" value="1"/>
</dbReference>
<evidence type="ECO:0000313" key="15">
    <source>
        <dbReference type="Proteomes" id="UP000887565"/>
    </source>
</evidence>
<keyword evidence="10" id="KW-0472">Membrane</keyword>
<evidence type="ECO:0000256" key="5">
    <source>
        <dbReference type="ARBA" id="ARBA00022679"/>
    </source>
</evidence>
<keyword evidence="4 12" id="KW-0328">Glycosyltransferase</keyword>
<evidence type="ECO:0000256" key="11">
    <source>
        <dbReference type="ARBA" id="ARBA00023180"/>
    </source>
</evidence>
<dbReference type="Pfam" id="PF17039">
    <property type="entry name" value="Glyco_tran_10_N"/>
    <property type="match status" value="1"/>
</dbReference>
<keyword evidence="9 12" id="KW-0333">Golgi apparatus</keyword>
<evidence type="ECO:0000256" key="7">
    <source>
        <dbReference type="ARBA" id="ARBA00022968"/>
    </source>
</evidence>
<dbReference type="GO" id="GO:0008417">
    <property type="term" value="F:fucosyltransferase activity"/>
    <property type="evidence" value="ECO:0007669"/>
    <property type="project" value="InterPro"/>
</dbReference>
<sequence length="354" mass="42112">MFSGLILAILLTTLLLFSYFYDFLFRKSDEIFDFKFINSTNDAKIILFYTQLFGDSYFKDLKNQNFQLCPKNCRLTNNLAAFEKSSAVIFHARDTKFLPSKFSREQKFVFHTAESPEMSYVRLKNLPPKIFDFTMTYRSDSDIFCPYGGFKMTENFYSGDSPKNKGLLVWLVSNCFTTSRREFYVEKLSQFIKIDIFGRCGHRDRKFDDAEISNYKFYLSLENAQCTDYVTEKFFRRLQLPVVPIVLQRKVYQRLLPSNLKDKFVFIALDDFESPQFLAEYLRKLDKNDYLYNRYFEWRRKFTVEAATNVLPASCLCDLCQKLYSRPKIESKIDIDAWWYNKSDCQSDYAMKLM</sequence>
<comment type="subcellular location">
    <subcellularLocation>
        <location evidence="1 12">Golgi apparatus</location>
        <location evidence="1 12">Golgi stack membrane</location>
        <topology evidence="1 12">Single-pass type II membrane protein</topology>
    </subcellularLocation>
</comment>
<protein>
    <recommendedName>
        <fullName evidence="12">Fucosyltransferase</fullName>
        <ecNumber evidence="12">2.4.1.-</ecNumber>
    </recommendedName>
</protein>
<dbReference type="Pfam" id="PF00852">
    <property type="entry name" value="Glyco_transf_10"/>
    <property type="match status" value="1"/>
</dbReference>
<evidence type="ECO:0000256" key="9">
    <source>
        <dbReference type="ARBA" id="ARBA00023034"/>
    </source>
</evidence>
<dbReference type="GO" id="GO:0032580">
    <property type="term" value="C:Golgi cisterna membrane"/>
    <property type="evidence" value="ECO:0007669"/>
    <property type="project" value="UniProtKB-SubCell"/>
</dbReference>